<evidence type="ECO:0000313" key="2">
    <source>
        <dbReference type="Proteomes" id="UP000503166"/>
    </source>
</evidence>
<accession>A0A6G8I2N6</accession>
<dbReference type="Pfam" id="PF14284">
    <property type="entry name" value="PcfJ"/>
    <property type="match status" value="1"/>
</dbReference>
<dbReference type="InterPro" id="IPR025586">
    <property type="entry name" value="PcfJ"/>
</dbReference>
<organism evidence="1 2">
    <name type="scientific">Streptococcus ruminicola</name>
    <dbReference type="NCBI Taxonomy" id="2686210"/>
    <lineage>
        <taxon>Bacteria</taxon>
        <taxon>Bacillati</taxon>
        <taxon>Bacillota</taxon>
        <taxon>Bacilli</taxon>
        <taxon>Lactobacillales</taxon>
        <taxon>Streptococcaceae</taxon>
        <taxon>Streptococcus</taxon>
    </lineage>
</organism>
<proteinExistence type="predicted"/>
<sequence length="456" mass="53708">MTTTPTNQKIIDNHLKAPRKFFDWAFGKFPIYEWSNKERNIQSSERKTFSECIHKRLTKNTSFNFYANRDYFIWLGATSKRIEIQTYRITQYIAEGKEKFDIKLYNFEQFSNDKHIKLGYKSGEYFNGLSMLGIFKGPYSDCWVYNEDSFIQRLQSVSELKYVDLNTIFARRYSSVIGELPRIYKYRNILEYVQKIGARGLQKDILGDCYYGISYNYQHADMRRLTFNFVKKHKSVFKNSDITFAEVRTKQTIEDKLGKCIDGFEKLFSEDDLDLLPSCVKPIRFQHWALREGVSAVDYRDYIRLVTAVGLEFKGDYLVIPKNFKQAHGEAVANYEAMNLVENNKEYASRLNDLVKLETTIGCYKFKVPKRLEELKQEGKSLHHCVGTYVKRQQQGETSIFFVRNIKAPDTPLYTLEMHKGKIIQFRADHNQQVPTEAWNAARAFLQFANKQNIYY</sequence>
<dbReference type="AlphaFoldDB" id="A0A6G8I2N6"/>
<dbReference type="Proteomes" id="UP000503166">
    <property type="component" value="Plasmid p_CNU_G2"/>
</dbReference>
<geneLocation type="plasmid" evidence="2">
    <name>p_cnu_g2</name>
</geneLocation>
<protein>
    <recommendedName>
        <fullName evidence="3">PcfJ domain-containing protein</fullName>
    </recommendedName>
</protein>
<dbReference type="RefSeq" id="WP_157328591.1">
    <property type="nucleotide sequence ID" value="NZ_CP046920.1"/>
</dbReference>
<keyword evidence="1" id="KW-0614">Plasmid</keyword>
<reference evidence="1 2" key="1">
    <citation type="submission" date="2019-12" db="EMBL/GenBank/DDBJ databases">
        <title>Complete genome sequence of Streptococcus sp. CNU G2 isolated frome Bos taurus coreanae.</title>
        <authorList>
            <person name="Park S.Y."/>
            <person name="Kim J.H."/>
            <person name="Seo S.W."/>
        </authorList>
    </citation>
    <scope>NUCLEOTIDE SEQUENCE [LARGE SCALE GENOMIC DNA]</scope>
    <source>
        <strain evidence="1 2">CNU G2</strain>
        <plasmid evidence="2">p_cnu_g2</plasmid>
    </source>
</reference>
<evidence type="ECO:0008006" key="3">
    <source>
        <dbReference type="Google" id="ProtNLM"/>
    </source>
</evidence>
<gene>
    <name evidence="1" type="ORF">GPZ88_09985</name>
</gene>
<dbReference type="EMBL" id="CP046920">
    <property type="protein sequence ID" value="QIM47397.1"/>
    <property type="molecule type" value="Genomic_DNA"/>
</dbReference>
<evidence type="ECO:0000313" key="1">
    <source>
        <dbReference type="EMBL" id="QIM47397.1"/>
    </source>
</evidence>
<name>A0A6G8I2N6_9STRE</name>
<dbReference type="KEGG" id="srum:GPZ88_09985"/>